<sequence>MRDAQSFDRKGGGTAKTSRLSNLNLGISAFAALAGVVFAGIQAFGPTSGPAPINVTVALDPAKQQGEAGMASGLDVAKTGGVIDAVNSGGKSDITAATLPQPAIQTAALDLSRNTATAALKDGSEARYRFHDLFDGKPETELVIQAPDQEVNVLLDLGGERQVTALEYAPPILAEGTAKATILDVMVLPEGQLEASGRPVMSYPLQTSAGRQTFSLPAQTRGKYMWLRIAGPEGAQKVAVGEFRILQ</sequence>
<gene>
    <name evidence="1" type="ORF">JHL16_09070</name>
</gene>
<organism evidence="1 2">
    <name type="scientific">Taklimakanibacter albus</name>
    <dbReference type="NCBI Taxonomy" id="2800327"/>
    <lineage>
        <taxon>Bacteria</taxon>
        <taxon>Pseudomonadati</taxon>
        <taxon>Pseudomonadota</taxon>
        <taxon>Alphaproteobacteria</taxon>
        <taxon>Hyphomicrobiales</taxon>
        <taxon>Aestuariivirgaceae</taxon>
        <taxon>Taklimakanibacter</taxon>
    </lineage>
</organism>
<evidence type="ECO:0000313" key="2">
    <source>
        <dbReference type="Proteomes" id="UP000616151"/>
    </source>
</evidence>
<evidence type="ECO:0000313" key="1">
    <source>
        <dbReference type="EMBL" id="MBK1866500.1"/>
    </source>
</evidence>
<dbReference type="EMBL" id="JAENHL010000006">
    <property type="protein sequence ID" value="MBK1866500.1"/>
    <property type="molecule type" value="Genomic_DNA"/>
</dbReference>
<proteinExistence type="predicted"/>
<dbReference type="Proteomes" id="UP000616151">
    <property type="component" value="Unassembled WGS sequence"/>
</dbReference>
<reference evidence="1" key="1">
    <citation type="submission" date="2021-01" db="EMBL/GenBank/DDBJ databases">
        <authorList>
            <person name="Sun Q."/>
        </authorList>
    </citation>
    <scope>NUCLEOTIDE SEQUENCE</scope>
    <source>
        <strain evidence="1">YIM B02566</strain>
    </source>
</reference>
<keyword evidence="2" id="KW-1185">Reference proteome</keyword>
<name>A0ACC5R1I7_9HYPH</name>
<accession>A0ACC5R1I7</accession>
<protein>
    <submittedName>
        <fullName evidence="1">Uncharacterized protein</fullName>
    </submittedName>
</protein>
<comment type="caution">
    <text evidence="1">The sequence shown here is derived from an EMBL/GenBank/DDBJ whole genome shotgun (WGS) entry which is preliminary data.</text>
</comment>